<feature type="transmembrane region" description="Helical" evidence="6">
    <location>
        <begin position="119"/>
        <end position="140"/>
    </location>
</feature>
<evidence type="ECO:0000256" key="6">
    <source>
        <dbReference type="SAM" id="Phobius"/>
    </source>
</evidence>
<feature type="transmembrane region" description="Helical" evidence="6">
    <location>
        <begin position="300"/>
        <end position="319"/>
    </location>
</feature>
<evidence type="ECO:0000256" key="1">
    <source>
        <dbReference type="ARBA" id="ARBA00004651"/>
    </source>
</evidence>
<evidence type="ECO:0000313" key="7">
    <source>
        <dbReference type="EMBL" id="RMX04929.1"/>
    </source>
</evidence>
<dbReference type="AlphaFoldDB" id="A0A3M6QQU0"/>
<sequence>MPEYTFALQRRLAVSTPRAVLTFTGGLLVGIVLGLLLLMAVGVPAQALFDDLVVQVFLRQQGLAQTLTLSVPLVLAGLASAVAMRLKFWNIGIEGQLWLGAIGATAVALHGFGPPVLRLPLMLLAAALCGAAWIALPLLLRLRLQVSELVVTLLMSNIAYLLLQHLLFGAWRDPANSFPVSPRIGPEGRLALLGMGNLHSGIVVALLAALLVAALLERSRAGFHANAIGANAQVARAAGIPVTATLAGMVLLSGALAGLAGGIIVSGTEYRLTQNIGWNMTFSGIVVAFIARLKPLWVVPVAFVLGGLYNAGGTLKVFYGLSEAVVLLLQGVILMSLLVCLFFAHFRIDARKEPA</sequence>
<comment type="subcellular location">
    <subcellularLocation>
        <location evidence="1">Cell membrane</location>
        <topology evidence="1">Multi-pass membrane protein</topology>
    </subcellularLocation>
</comment>
<proteinExistence type="predicted"/>
<feature type="transmembrane region" description="Helical" evidence="6">
    <location>
        <begin position="63"/>
        <end position="84"/>
    </location>
</feature>
<dbReference type="PANTHER" id="PTHR47089:SF1">
    <property type="entry name" value="GUANOSINE ABC TRANSPORTER PERMEASE PROTEIN NUPP"/>
    <property type="match status" value="1"/>
</dbReference>
<dbReference type="PANTHER" id="PTHR47089">
    <property type="entry name" value="ABC TRANSPORTER, PERMEASE PROTEIN"/>
    <property type="match status" value="1"/>
</dbReference>
<evidence type="ECO:0000313" key="8">
    <source>
        <dbReference type="Proteomes" id="UP000278006"/>
    </source>
</evidence>
<accession>A0A3M6QQU0</accession>
<evidence type="ECO:0000256" key="4">
    <source>
        <dbReference type="ARBA" id="ARBA00022989"/>
    </source>
</evidence>
<name>A0A3M6QQU0_9BURK</name>
<feature type="transmembrane region" description="Helical" evidence="6">
    <location>
        <begin position="96"/>
        <end position="113"/>
    </location>
</feature>
<feature type="transmembrane region" description="Helical" evidence="6">
    <location>
        <begin position="149"/>
        <end position="171"/>
    </location>
</feature>
<evidence type="ECO:0000256" key="2">
    <source>
        <dbReference type="ARBA" id="ARBA00022475"/>
    </source>
</evidence>
<reference evidence="7 8" key="1">
    <citation type="submission" date="2018-10" db="EMBL/GenBank/DDBJ databases">
        <title>Draft genome of Cortibacter populi DSM10536.</title>
        <authorList>
            <person name="Bernier A.-M."/>
            <person name="Bernard K."/>
        </authorList>
    </citation>
    <scope>NUCLEOTIDE SEQUENCE [LARGE SCALE GENOMIC DNA]</scope>
    <source>
        <strain evidence="7 8">DSM 105136</strain>
    </source>
</reference>
<dbReference type="OrthoDB" id="9809785at2"/>
<keyword evidence="3 6" id="KW-0812">Transmembrane</keyword>
<feature type="transmembrane region" description="Helical" evidence="6">
    <location>
        <begin position="325"/>
        <end position="346"/>
    </location>
</feature>
<dbReference type="CDD" id="cd06580">
    <property type="entry name" value="TM_PBP1_transp_TpRbsC_like"/>
    <property type="match status" value="1"/>
</dbReference>
<dbReference type="EMBL" id="RDQO01000004">
    <property type="protein sequence ID" value="RMX04929.1"/>
    <property type="molecule type" value="Genomic_DNA"/>
</dbReference>
<feature type="transmembrane region" description="Helical" evidence="6">
    <location>
        <begin position="276"/>
        <end position="293"/>
    </location>
</feature>
<gene>
    <name evidence="7" type="ORF">D8I35_13805</name>
</gene>
<keyword evidence="4 6" id="KW-1133">Transmembrane helix</keyword>
<keyword evidence="2" id="KW-1003">Cell membrane</keyword>
<dbReference type="Proteomes" id="UP000278006">
    <property type="component" value="Unassembled WGS sequence"/>
</dbReference>
<feature type="transmembrane region" description="Helical" evidence="6">
    <location>
        <begin position="191"/>
        <end position="216"/>
    </location>
</feature>
<dbReference type="InterPro" id="IPR001851">
    <property type="entry name" value="ABC_transp_permease"/>
</dbReference>
<evidence type="ECO:0000256" key="3">
    <source>
        <dbReference type="ARBA" id="ARBA00022692"/>
    </source>
</evidence>
<keyword evidence="5 6" id="KW-0472">Membrane</keyword>
<organism evidence="7 8">
    <name type="scientific">Corticibacter populi</name>
    <dbReference type="NCBI Taxonomy" id="1550736"/>
    <lineage>
        <taxon>Bacteria</taxon>
        <taxon>Pseudomonadati</taxon>
        <taxon>Pseudomonadota</taxon>
        <taxon>Betaproteobacteria</taxon>
        <taxon>Burkholderiales</taxon>
        <taxon>Comamonadaceae</taxon>
        <taxon>Corticibacter</taxon>
    </lineage>
</organism>
<feature type="transmembrane region" description="Helical" evidence="6">
    <location>
        <begin position="237"/>
        <end position="264"/>
    </location>
</feature>
<evidence type="ECO:0000256" key="5">
    <source>
        <dbReference type="ARBA" id="ARBA00023136"/>
    </source>
</evidence>
<dbReference type="RefSeq" id="WP_122230316.1">
    <property type="nucleotide sequence ID" value="NZ_RDQO01000004.1"/>
</dbReference>
<dbReference type="GO" id="GO:0022857">
    <property type="term" value="F:transmembrane transporter activity"/>
    <property type="evidence" value="ECO:0007669"/>
    <property type="project" value="InterPro"/>
</dbReference>
<keyword evidence="8" id="KW-1185">Reference proteome</keyword>
<dbReference type="Pfam" id="PF02653">
    <property type="entry name" value="BPD_transp_2"/>
    <property type="match status" value="1"/>
</dbReference>
<feature type="transmembrane region" description="Helical" evidence="6">
    <location>
        <begin position="20"/>
        <end position="43"/>
    </location>
</feature>
<comment type="caution">
    <text evidence="7">The sequence shown here is derived from an EMBL/GenBank/DDBJ whole genome shotgun (WGS) entry which is preliminary data.</text>
</comment>
<dbReference type="GO" id="GO:0005886">
    <property type="term" value="C:plasma membrane"/>
    <property type="evidence" value="ECO:0007669"/>
    <property type="project" value="UniProtKB-SubCell"/>
</dbReference>
<protein>
    <submittedName>
        <fullName evidence="7">ABC transporter permease</fullName>
    </submittedName>
</protein>